<name>A0A0L8ICR7_OCTBM</name>
<accession>A0A0L8ICR7</accession>
<evidence type="ECO:0000313" key="1">
    <source>
        <dbReference type="EMBL" id="KOF99266.1"/>
    </source>
</evidence>
<protein>
    <submittedName>
        <fullName evidence="1">Uncharacterized protein</fullName>
    </submittedName>
</protein>
<gene>
    <name evidence="1" type="ORF">OCBIM_22018458mg</name>
</gene>
<sequence length="61" mass="6865">MDASLSYDNAGLLLSGNASCEVVTEPDSPKAYRPFYSNHYMGIITYVNECALSTYTRRHNR</sequence>
<proteinExistence type="predicted"/>
<dbReference type="AlphaFoldDB" id="A0A0L8ICR7"/>
<dbReference type="EMBL" id="KQ415992">
    <property type="protein sequence ID" value="KOF99266.1"/>
    <property type="molecule type" value="Genomic_DNA"/>
</dbReference>
<reference evidence="1" key="1">
    <citation type="submission" date="2015-07" db="EMBL/GenBank/DDBJ databases">
        <title>MeaNS - Measles Nucleotide Surveillance Program.</title>
        <authorList>
            <person name="Tran T."/>
            <person name="Druce J."/>
        </authorList>
    </citation>
    <scope>NUCLEOTIDE SEQUENCE</scope>
    <source>
        <strain evidence="1">UCB-OBI-ISO-001</strain>
        <tissue evidence="1">Gonad</tissue>
    </source>
</reference>
<organism evidence="1">
    <name type="scientific">Octopus bimaculoides</name>
    <name type="common">California two-spotted octopus</name>
    <dbReference type="NCBI Taxonomy" id="37653"/>
    <lineage>
        <taxon>Eukaryota</taxon>
        <taxon>Metazoa</taxon>
        <taxon>Spiralia</taxon>
        <taxon>Lophotrochozoa</taxon>
        <taxon>Mollusca</taxon>
        <taxon>Cephalopoda</taxon>
        <taxon>Coleoidea</taxon>
        <taxon>Octopodiformes</taxon>
        <taxon>Octopoda</taxon>
        <taxon>Incirrata</taxon>
        <taxon>Octopodidae</taxon>
        <taxon>Octopus</taxon>
    </lineage>
</organism>